<evidence type="ECO:0000313" key="2">
    <source>
        <dbReference type="EnsemblMetazoa" id="AMAM001159-PA"/>
    </source>
</evidence>
<feature type="region of interest" description="Disordered" evidence="1">
    <location>
        <begin position="1"/>
        <end position="42"/>
    </location>
</feature>
<keyword evidence="3" id="KW-1185">Reference proteome</keyword>
<evidence type="ECO:0000256" key="1">
    <source>
        <dbReference type="SAM" id="MobiDB-lite"/>
    </source>
</evidence>
<accession>A0A182S7C7</accession>
<dbReference type="VEuPathDB" id="VectorBase:AMAM001159"/>
<feature type="compositionally biased region" description="Low complexity" evidence="1">
    <location>
        <begin position="329"/>
        <end position="340"/>
    </location>
</feature>
<reference evidence="3" key="1">
    <citation type="submission" date="2013-09" db="EMBL/GenBank/DDBJ databases">
        <title>The Genome Sequence of Anopheles maculatus species B.</title>
        <authorList>
            <consortium name="The Broad Institute Genomics Platform"/>
            <person name="Neafsey D.E."/>
            <person name="Besansky N."/>
            <person name="Howell P."/>
            <person name="Walton C."/>
            <person name="Young S.K."/>
            <person name="Zeng Q."/>
            <person name="Gargeya S."/>
            <person name="Fitzgerald M."/>
            <person name="Haas B."/>
            <person name="Abouelleil A."/>
            <person name="Allen A.W."/>
            <person name="Alvarado L."/>
            <person name="Arachchi H.M."/>
            <person name="Berlin A.M."/>
            <person name="Chapman S.B."/>
            <person name="Gainer-Dewar J."/>
            <person name="Goldberg J."/>
            <person name="Griggs A."/>
            <person name="Gujja S."/>
            <person name="Hansen M."/>
            <person name="Howarth C."/>
            <person name="Imamovic A."/>
            <person name="Ireland A."/>
            <person name="Larimer J."/>
            <person name="McCowan C."/>
            <person name="Murphy C."/>
            <person name="Pearson M."/>
            <person name="Poon T.W."/>
            <person name="Priest M."/>
            <person name="Roberts A."/>
            <person name="Saif S."/>
            <person name="Shea T."/>
            <person name="Sisk P."/>
            <person name="Sykes S."/>
            <person name="Wortman J."/>
            <person name="Nusbaum C."/>
            <person name="Birren B."/>
        </authorList>
    </citation>
    <scope>NUCLEOTIDE SEQUENCE [LARGE SCALE GENOMIC DNA]</scope>
    <source>
        <strain evidence="3">maculatus3</strain>
    </source>
</reference>
<dbReference type="EnsemblMetazoa" id="AMAM001159-RA">
    <property type="protein sequence ID" value="AMAM001159-PA"/>
    <property type="gene ID" value="AMAM001159"/>
</dbReference>
<proteinExistence type="predicted"/>
<dbReference type="AlphaFoldDB" id="A0A182S7C7"/>
<organism evidence="2 3">
    <name type="scientific">Anopheles maculatus</name>
    <dbReference type="NCBI Taxonomy" id="74869"/>
    <lineage>
        <taxon>Eukaryota</taxon>
        <taxon>Metazoa</taxon>
        <taxon>Ecdysozoa</taxon>
        <taxon>Arthropoda</taxon>
        <taxon>Hexapoda</taxon>
        <taxon>Insecta</taxon>
        <taxon>Pterygota</taxon>
        <taxon>Neoptera</taxon>
        <taxon>Endopterygota</taxon>
        <taxon>Diptera</taxon>
        <taxon>Nematocera</taxon>
        <taxon>Culicoidea</taxon>
        <taxon>Culicidae</taxon>
        <taxon>Anophelinae</taxon>
        <taxon>Anopheles</taxon>
        <taxon>Anopheles maculatus group</taxon>
    </lineage>
</organism>
<protein>
    <submittedName>
        <fullName evidence="2">Uncharacterized protein</fullName>
    </submittedName>
</protein>
<feature type="compositionally biased region" description="Polar residues" evidence="1">
    <location>
        <begin position="347"/>
        <end position="358"/>
    </location>
</feature>
<reference evidence="2" key="2">
    <citation type="submission" date="2020-05" db="UniProtKB">
        <authorList>
            <consortium name="EnsemblMetazoa"/>
        </authorList>
    </citation>
    <scope>IDENTIFICATION</scope>
    <source>
        <strain evidence="2">maculatus3</strain>
    </source>
</reference>
<name>A0A182S7C7_9DIPT</name>
<evidence type="ECO:0000313" key="3">
    <source>
        <dbReference type="Proteomes" id="UP000075901"/>
    </source>
</evidence>
<feature type="compositionally biased region" description="Low complexity" evidence="1">
    <location>
        <begin position="19"/>
        <end position="42"/>
    </location>
</feature>
<feature type="region of interest" description="Disordered" evidence="1">
    <location>
        <begin position="226"/>
        <end position="254"/>
    </location>
</feature>
<feature type="compositionally biased region" description="Basic and acidic residues" evidence="1">
    <location>
        <begin position="412"/>
        <end position="421"/>
    </location>
</feature>
<feature type="region of interest" description="Disordered" evidence="1">
    <location>
        <begin position="329"/>
        <end position="421"/>
    </location>
</feature>
<dbReference type="Proteomes" id="UP000075901">
    <property type="component" value="Unassembled WGS sequence"/>
</dbReference>
<sequence length="421" mass="44338">MSPHSIKRSPDFARQNTLPASQQQQQQQQQPAAPQSAAPQSAPVLIPMALTASSCSSLAGTDGAGSAQAVTMNSLSVHQHGPKFMPISPRQKASFLFPQPAAPTPRPFHSQQHFPTHLNTSPSASAVSGGVTGAGPVPGIGVSHSSSTSLSTAVTSKMIKVRSHSNEEYTLAPATRAGLGMGTVSEGRRMLPEIPTGSGTGHGGSRSPRLVRQEHVRDELLIGCVNSVAGQGPGSDKRTTTSSSSSPKQKTFAEAKQTMVATTMAEDMMGYELYGGGGQHSAVGVGYDEFYDEDQEFSLGPIETGVGGGIGGYQDSDDSRGNEQFNLLQMQQQQQQQQQQRLPFVPTDSSPDSLSGTQAAGYGLAANRKDRLRSRRKSRDVYDQQDEMSGAGIVDTSDVGSGIGSVVATVEPVKRKPETMR</sequence>